<dbReference type="Proteomes" id="UP000094869">
    <property type="component" value="Unassembled WGS sequence"/>
</dbReference>
<dbReference type="AlphaFoldDB" id="A0A1E3UN64"/>
<evidence type="ECO:0000256" key="4">
    <source>
        <dbReference type="PIRSR" id="PIRSR600514-1"/>
    </source>
</evidence>
<keyword evidence="2" id="KW-0378">Hydrolase</keyword>
<evidence type="ECO:0000256" key="3">
    <source>
        <dbReference type="ARBA" id="ARBA00023295"/>
    </source>
</evidence>
<gene>
    <name evidence="7" type="ORF">BEI59_04190</name>
    <name evidence="6" type="ORF">BEI63_24265</name>
</gene>
<evidence type="ECO:0000259" key="5">
    <source>
        <dbReference type="Pfam" id="PF01229"/>
    </source>
</evidence>
<dbReference type="PRINTS" id="PR00745">
    <property type="entry name" value="GLHYDRLASE39"/>
</dbReference>
<reference evidence="7 8" key="2">
    <citation type="submission" date="2016-08" db="EMBL/GenBank/DDBJ databases">
        <authorList>
            <person name="Seilhamer J.J."/>
        </authorList>
    </citation>
    <scope>NUCLEOTIDE SEQUENCE [LARGE SCALE GENOMIC DNA]</scope>
    <source>
        <strain evidence="7 8">NML150140-1</strain>
    </source>
</reference>
<evidence type="ECO:0000313" key="7">
    <source>
        <dbReference type="EMBL" id="ODR55122.1"/>
    </source>
</evidence>
<comment type="similarity">
    <text evidence="1">Belongs to the glycosyl hydrolase 39 family.</text>
</comment>
<reference evidence="6 9" key="1">
    <citation type="submission" date="2016-08" db="EMBL/GenBank/DDBJ databases">
        <title>Characterization of Isolates of Eisenbergiella tayi Derived from Blood Cultures, Using Whole Genome Sequencing.</title>
        <authorList>
            <person name="Bernier A.-M."/>
            <person name="Burdz T."/>
            <person name="Wiebe D."/>
            <person name="Bernard K."/>
        </authorList>
    </citation>
    <scope>NUCLEOTIDE SEQUENCE [LARGE SCALE GENOMIC DNA]</scope>
    <source>
        <strain evidence="6 9">NML120146</strain>
    </source>
</reference>
<dbReference type="InterPro" id="IPR017853">
    <property type="entry name" value="GH"/>
</dbReference>
<keyword evidence="3" id="KW-0326">Glycosidase</keyword>
<protein>
    <submittedName>
        <fullName evidence="7">Xylan 1,4-beta-xylosidase</fullName>
    </submittedName>
</protein>
<dbReference type="PANTHER" id="PTHR12631">
    <property type="entry name" value="ALPHA-L-IDURONIDASE"/>
    <property type="match status" value="1"/>
</dbReference>
<feature type="domain" description="Glycosyl hydrolases family 39 N-terminal catalytic" evidence="5">
    <location>
        <begin position="14"/>
        <end position="472"/>
    </location>
</feature>
<organism evidence="7 8">
    <name type="scientific">Eisenbergiella tayi</name>
    <dbReference type="NCBI Taxonomy" id="1432052"/>
    <lineage>
        <taxon>Bacteria</taxon>
        <taxon>Bacillati</taxon>
        <taxon>Bacillota</taxon>
        <taxon>Clostridia</taxon>
        <taxon>Lachnospirales</taxon>
        <taxon>Lachnospiraceae</taxon>
        <taxon>Eisenbergiella</taxon>
    </lineage>
</organism>
<dbReference type="EMBL" id="MEHA01000002">
    <property type="protein sequence ID" value="ODR55122.1"/>
    <property type="molecule type" value="Genomic_DNA"/>
</dbReference>
<evidence type="ECO:0000256" key="2">
    <source>
        <dbReference type="ARBA" id="ARBA00022801"/>
    </source>
</evidence>
<name>A0A1E3UN64_9FIRM</name>
<dbReference type="Pfam" id="PF01229">
    <property type="entry name" value="Glyco_hydro_39"/>
    <property type="match status" value="1"/>
</dbReference>
<dbReference type="GO" id="GO:0004553">
    <property type="term" value="F:hydrolase activity, hydrolyzing O-glycosyl compounds"/>
    <property type="evidence" value="ECO:0007669"/>
    <property type="project" value="InterPro"/>
</dbReference>
<dbReference type="InterPro" id="IPR049166">
    <property type="entry name" value="GH39_cat"/>
</dbReference>
<sequence length="509" mass="58172">MMQEKKYTVEKDTKIPFHNNVAYCIGTGRMGLALQKEYQEQLALVQEEIGFSHIRGHGLFSDDMAIYQEYTDENGIKHAEYNFTYLDLVMDSYLSLNIRPFLELGFMPDKMASGKQTVFYWKGNVTPPENYDAWCALVQATLRHLMERYGEQEVVQWPIEVWNEPNLPGFWKDADMEEYFKLFALTFAAIKEVDGRFRVGGPAICGVEDEKWIRCFLEFCRKESISVDFVTRHHYTTEVPENVGHYGYVKLREPEEGYANLQTTRDIIDSFEEFKGMEIHITEFNTSYIPNCPLHDTNQNAAYIAGQLSRLGDMNESYSYWTFGDIFEEQGVPFTPFHGGFGLVANGGIPKPTFWTFKFFADLQGTCVHRTDEAVIVRKEDGSYRGIVWNMTMDGTGEDICRSFRLPMEGIPSGEKGECCILTKTVDEVTCNPLKLWHAMGEPSSLSGEQKKLLKEGARPLVEAQRKELEDGMADVCITVRENGVVYFEVSPVKAGGDRGYCYKRVVGK</sequence>
<dbReference type="Gene3D" id="3.20.20.80">
    <property type="entry name" value="Glycosidases"/>
    <property type="match status" value="1"/>
</dbReference>
<dbReference type="EMBL" id="MEHD01000036">
    <property type="protein sequence ID" value="ODR50199.1"/>
    <property type="molecule type" value="Genomic_DNA"/>
</dbReference>
<evidence type="ECO:0000256" key="1">
    <source>
        <dbReference type="ARBA" id="ARBA00008875"/>
    </source>
</evidence>
<proteinExistence type="inferred from homology"/>
<dbReference type="SUPFAM" id="SSF51011">
    <property type="entry name" value="Glycosyl hydrolase domain"/>
    <property type="match status" value="1"/>
</dbReference>
<comment type="caution">
    <text evidence="7">The sequence shown here is derived from an EMBL/GenBank/DDBJ whole genome shotgun (WGS) entry which is preliminary data.</text>
</comment>
<dbReference type="InterPro" id="IPR000514">
    <property type="entry name" value="Glyco_hydro_39"/>
</dbReference>
<dbReference type="Gene3D" id="2.60.40.1500">
    <property type="entry name" value="Glycosyl hydrolase domain, family 39"/>
    <property type="match status" value="1"/>
</dbReference>
<keyword evidence="9" id="KW-1185">Reference proteome</keyword>
<evidence type="ECO:0000313" key="9">
    <source>
        <dbReference type="Proteomes" id="UP000094869"/>
    </source>
</evidence>
<dbReference type="Proteomes" id="UP000094271">
    <property type="component" value="Unassembled WGS sequence"/>
</dbReference>
<dbReference type="RefSeq" id="WP_069410573.1">
    <property type="nucleotide sequence ID" value="NZ_DAWDRA010000493.1"/>
</dbReference>
<dbReference type="GO" id="GO:0005975">
    <property type="term" value="P:carbohydrate metabolic process"/>
    <property type="evidence" value="ECO:0007669"/>
    <property type="project" value="InterPro"/>
</dbReference>
<feature type="active site" description="Proton donor" evidence="4">
    <location>
        <position position="164"/>
    </location>
</feature>
<evidence type="ECO:0000313" key="8">
    <source>
        <dbReference type="Proteomes" id="UP000094271"/>
    </source>
</evidence>
<dbReference type="InterPro" id="IPR051923">
    <property type="entry name" value="Glycosyl_Hydrolase_39"/>
</dbReference>
<dbReference type="PANTHER" id="PTHR12631:SF10">
    <property type="entry name" value="BETA-XYLOSIDASE-LIKE PROTEIN-RELATED"/>
    <property type="match status" value="1"/>
</dbReference>
<dbReference type="SUPFAM" id="SSF51445">
    <property type="entry name" value="(Trans)glycosidases"/>
    <property type="match status" value="1"/>
</dbReference>
<evidence type="ECO:0000313" key="6">
    <source>
        <dbReference type="EMBL" id="ODR50199.1"/>
    </source>
</evidence>
<dbReference type="OrthoDB" id="9776971at2"/>
<accession>A0A1E3UN64</accession>